<evidence type="ECO:0000256" key="2">
    <source>
        <dbReference type="SAM" id="Phobius"/>
    </source>
</evidence>
<dbReference type="eggNOG" id="ENOG502RZ4C">
    <property type="taxonomic scope" value="Eukaryota"/>
</dbReference>
<proteinExistence type="predicted"/>
<keyword evidence="2" id="KW-0472">Membrane</keyword>
<protein>
    <submittedName>
        <fullName evidence="3">Uncharacterized protein</fullName>
    </submittedName>
</protein>
<dbReference type="KEGG" id="egr:104442287"/>
<evidence type="ECO:0000256" key="1">
    <source>
        <dbReference type="SAM" id="MobiDB-lite"/>
    </source>
</evidence>
<dbReference type="PANTHER" id="PTHR33625">
    <property type="entry name" value="OS08G0179900 PROTEIN"/>
    <property type="match status" value="1"/>
</dbReference>
<feature type="compositionally biased region" description="Pro residues" evidence="1">
    <location>
        <begin position="1"/>
        <end position="28"/>
    </location>
</feature>
<organism evidence="3">
    <name type="scientific">Eucalyptus grandis</name>
    <name type="common">Flooded gum</name>
    <dbReference type="NCBI Taxonomy" id="71139"/>
    <lineage>
        <taxon>Eukaryota</taxon>
        <taxon>Viridiplantae</taxon>
        <taxon>Streptophyta</taxon>
        <taxon>Embryophyta</taxon>
        <taxon>Tracheophyta</taxon>
        <taxon>Spermatophyta</taxon>
        <taxon>Magnoliopsida</taxon>
        <taxon>eudicotyledons</taxon>
        <taxon>Gunneridae</taxon>
        <taxon>Pentapetalae</taxon>
        <taxon>rosids</taxon>
        <taxon>malvids</taxon>
        <taxon>Myrtales</taxon>
        <taxon>Myrtaceae</taxon>
        <taxon>Myrtoideae</taxon>
        <taxon>Eucalypteae</taxon>
        <taxon>Eucalyptus</taxon>
    </lineage>
</organism>
<feature type="compositionally biased region" description="Polar residues" evidence="1">
    <location>
        <begin position="31"/>
        <end position="40"/>
    </location>
</feature>
<feature type="transmembrane region" description="Helical" evidence="2">
    <location>
        <begin position="239"/>
        <end position="258"/>
    </location>
</feature>
<name>A0A059CJI8_EUCGR</name>
<dbReference type="InParanoid" id="A0A059CJI8"/>
<dbReference type="OMA" id="IMDAMER"/>
<accession>A0A059CJI8</accession>
<keyword evidence="2" id="KW-0812">Transmembrane</keyword>
<dbReference type="EMBL" id="KK198756">
    <property type="protein sequence ID" value="KCW78341.1"/>
    <property type="molecule type" value="Genomic_DNA"/>
</dbReference>
<dbReference type="OrthoDB" id="737041at2759"/>
<reference evidence="3" key="1">
    <citation type="submission" date="2013-07" db="EMBL/GenBank/DDBJ databases">
        <title>The genome of Eucalyptus grandis.</title>
        <authorList>
            <person name="Schmutz J."/>
            <person name="Hayes R."/>
            <person name="Myburg A."/>
            <person name="Tuskan G."/>
            <person name="Grattapaglia D."/>
            <person name="Rokhsar D.S."/>
        </authorList>
    </citation>
    <scope>NUCLEOTIDE SEQUENCE</scope>
    <source>
        <tissue evidence="3">Leaf extractions</tissue>
    </source>
</reference>
<dbReference type="STRING" id="71139.A0A059CJI8"/>
<keyword evidence="2" id="KW-1133">Transmembrane helix</keyword>
<dbReference type="AlphaFoldDB" id="A0A059CJI8"/>
<feature type="region of interest" description="Disordered" evidence="1">
    <location>
        <begin position="1"/>
        <end position="47"/>
    </location>
</feature>
<dbReference type="PANTHER" id="PTHR33625:SF2">
    <property type="entry name" value="POST-SET DOMAIN-CONTAINING PROTEIN"/>
    <property type="match status" value="1"/>
</dbReference>
<gene>
    <name evidence="3" type="ORF">EUGRSUZ_D02511</name>
</gene>
<evidence type="ECO:0000313" key="3">
    <source>
        <dbReference type="EMBL" id="KCW78341.1"/>
    </source>
</evidence>
<dbReference type="Gramene" id="KCW78341">
    <property type="protein sequence ID" value="KCW78341"/>
    <property type="gene ID" value="EUGRSUZ_D02511"/>
</dbReference>
<sequence length="261" mass="27800">MVGEAIPPPPLKAPPPPPDVFLPSPSSPPSRGTTRSNNSLPMPAGHCKPPSCSASASASAFGCASPGSMAAALGSSLLGLVPSELEIERAIRALLVLWQSASSSGSEENCMRLFGCRDPSTLTSSGWGRVWRALHLLQTEPAIKKLVISVVLDKAFWSAIMNNQSVKKFQELLLSGETSSLRICEEELDWGTDNLGWLLDILKDKIMALVEKFKLLLIAAFQPSQPVAPEAAAELDEKIGSSLLLSVLIILVIVLARVRIA</sequence>